<dbReference type="PANTHER" id="PTHR43391">
    <property type="entry name" value="RETINOL DEHYDROGENASE-RELATED"/>
    <property type="match status" value="1"/>
</dbReference>
<dbReference type="InterPro" id="IPR036291">
    <property type="entry name" value="NAD(P)-bd_dom_sf"/>
</dbReference>
<comment type="caution">
    <text evidence="5">The sequence shown here is derived from an EMBL/GenBank/DDBJ whole genome shotgun (WGS) entry which is preliminary data.</text>
</comment>
<dbReference type="EMBL" id="BAABBO010000009">
    <property type="protein sequence ID" value="GAA3961509.1"/>
    <property type="molecule type" value="Genomic_DNA"/>
</dbReference>
<dbReference type="RefSeq" id="WP_344805746.1">
    <property type="nucleotide sequence ID" value="NZ_BAABBO010000009.1"/>
</dbReference>
<dbReference type="SUPFAM" id="SSF51735">
    <property type="entry name" value="NAD(P)-binding Rossmann-fold domains"/>
    <property type="match status" value="1"/>
</dbReference>
<accession>A0ABP7P8P2</accession>
<evidence type="ECO:0000256" key="1">
    <source>
        <dbReference type="ARBA" id="ARBA00006484"/>
    </source>
</evidence>
<evidence type="ECO:0000256" key="2">
    <source>
        <dbReference type="ARBA" id="ARBA00022857"/>
    </source>
</evidence>
<dbReference type="InterPro" id="IPR002347">
    <property type="entry name" value="SDR_fam"/>
</dbReference>
<dbReference type="PRINTS" id="PR00080">
    <property type="entry name" value="SDRFAMILY"/>
</dbReference>
<proteinExistence type="inferred from homology"/>
<name>A0ABP7P8P2_9GAMM</name>
<evidence type="ECO:0000313" key="5">
    <source>
        <dbReference type="EMBL" id="GAA3961509.1"/>
    </source>
</evidence>
<organism evidence="5 6">
    <name type="scientific">Allohahella marinimesophila</name>
    <dbReference type="NCBI Taxonomy" id="1054972"/>
    <lineage>
        <taxon>Bacteria</taxon>
        <taxon>Pseudomonadati</taxon>
        <taxon>Pseudomonadota</taxon>
        <taxon>Gammaproteobacteria</taxon>
        <taxon>Oceanospirillales</taxon>
        <taxon>Hahellaceae</taxon>
        <taxon>Allohahella</taxon>
    </lineage>
</organism>
<dbReference type="Pfam" id="PF00106">
    <property type="entry name" value="adh_short"/>
    <property type="match status" value="1"/>
</dbReference>
<dbReference type="NCBIfam" id="NF004196">
    <property type="entry name" value="PRK05650.1"/>
    <property type="match status" value="1"/>
</dbReference>
<protein>
    <submittedName>
        <fullName evidence="5">SDR family oxidoreductase</fullName>
    </submittedName>
</protein>
<evidence type="ECO:0000256" key="3">
    <source>
        <dbReference type="ARBA" id="ARBA00023002"/>
    </source>
</evidence>
<reference evidence="6" key="1">
    <citation type="journal article" date="2019" name="Int. J. Syst. Evol. Microbiol.">
        <title>The Global Catalogue of Microorganisms (GCM) 10K type strain sequencing project: providing services to taxonomists for standard genome sequencing and annotation.</title>
        <authorList>
            <consortium name="The Broad Institute Genomics Platform"/>
            <consortium name="The Broad Institute Genome Sequencing Center for Infectious Disease"/>
            <person name="Wu L."/>
            <person name="Ma J."/>
        </authorList>
    </citation>
    <scope>NUCLEOTIDE SEQUENCE [LARGE SCALE GENOMIC DNA]</scope>
    <source>
        <strain evidence="6">JCM 17555</strain>
    </source>
</reference>
<keyword evidence="3" id="KW-0560">Oxidoreductase</keyword>
<dbReference type="PANTHER" id="PTHR43391:SF14">
    <property type="entry name" value="DEHYDROGENASE_REDUCTASE SDR FAMILY PROTEIN 7-LIKE"/>
    <property type="match status" value="1"/>
</dbReference>
<dbReference type="Proteomes" id="UP001501337">
    <property type="component" value="Unassembled WGS sequence"/>
</dbReference>
<evidence type="ECO:0000256" key="4">
    <source>
        <dbReference type="RuleBase" id="RU000363"/>
    </source>
</evidence>
<comment type="similarity">
    <text evidence="1 4">Belongs to the short-chain dehydrogenases/reductases (SDR) family.</text>
</comment>
<dbReference type="Gene3D" id="3.40.50.720">
    <property type="entry name" value="NAD(P)-binding Rossmann-like Domain"/>
    <property type="match status" value="1"/>
</dbReference>
<keyword evidence="6" id="KW-1185">Reference proteome</keyword>
<sequence>MAIQRFPEQRVAITGGATGLGLALAKQFLHEGWSVAIADIQDEKGQAEIELLGLPESRLFFTKVDVTKEAQLKKWRDDIVKRWGGVDIIINNAGVATHGAIDEAPLSDWEWVLDINLMGVVRGCRVFTPLFKKQRSGHIVNIASMAGLIHAPEMGSYNAAKAGVVALSETLEGELFSYGIGVSVVCPGFFQTDLGKTLRSPDPKAKDMVQRLFETSKIDADGVAKRVYSGINDKDFYVLPHKSYHLIWMLKRYLPAMYMRSLHVTGRKILQKKRDWQASLATLTQP</sequence>
<gene>
    <name evidence="5" type="ORF">GCM10022278_19420</name>
</gene>
<keyword evidence="2" id="KW-0521">NADP</keyword>
<dbReference type="PRINTS" id="PR00081">
    <property type="entry name" value="GDHRDH"/>
</dbReference>
<evidence type="ECO:0000313" key="6">
    <source>
        <dbReference type="Proteomes" id="UP001501337"/>
    </source>
</evidence>
<dbReference type="CDD" id="cd05233">
    <property type="entry name" value="SDR_c"/>
    <property type="match status" value="1"/>
</dbReference>